<evidence type="ECO:0000256" key="3">
    <source>
        <dbReference type="ARBA" id="ARBA00023014"/>
    </source>
</evidence>
<dbReference type="InterPro" id="IPR007197">
    <property type="entry name" value="rSAM"/>
</dbReference>
<evidence type="ECO:0000256" key="2">
    <source>
        <dbReference type="ARBA" id="ARBA00023004"/>
    </source>
</evidence>
<dbReference type="PANTHER" id="PTHR43432:SF4">
    <property type="entry name" value="RADICAL SAM CORE DOMAIN-CONTAINING PROTEIN"/>
    <property type="match status" value="1"/>
</dbReference>
<evidence type="ECO:0000259" key="4">
    <source>
        <dbReference type="PROSITE" id="PS51918"/>
    </source>
</evidence>
<gene>
    <name evidence="5" type="ORF">Mic7113_0543</name>
</gene>
<dbReference type="SFLD" id="SFLDS00029">
    <property type="entry name" value="Radical_SAM"/>
    <property type="match status" value="1"/>
</dbReference>
<dbReference type="GO" id="GO:0051536">
    <property type="term" value="F:iron-sulfur cluster binding"/>
    <property type="evidence" value="ECO:0007669"/>
    <property type="project" value="UniProtKB-KW"/>
</dbReference>
<dbReference type="Gene3D" id="3.80.30.30">
    <property type="match status" value="1"/>
</dbReference>
<dbReference type="GO" id="GO:0016829">
    <property type="term" value="F:lyase activity"/>
    <property type="evidence" value="ECO:0007669"/>
    <property type="project" value="UniProtKB-KW"/>
</dbReference>
<dbReference type="SUPFAM" id="SSF102114">
    <property type="entry name" value="Radical SAM enzymes"/>
    <property type="match status" value="1"/>
</dbReference>
<sequence>MTIIKGTEKIVNPLQESALNKKGLCDYVVNVASGCLHGCTFCYVPSTPAIRTKQAQLREKGVSNPQMDWGQYLFVREDIPEKLEKVLSRKKSWRETDAGRGVVLLCSGTDPYQNKQTATVTRSAVQVLLKYNKRVRILTRGLLWVNDIDVLKCDNVIVGMSLPYLDDDLSRKIEPQSPPPTERYKALQEGHQAGCRLYVAMAPTPPTMTLDHFKRYLEKLMRINPEVIFWEPINARGTNGKRMLAAGLEFTSSIMSKQSWAETFKRQWEDIEAAAKDIGCLERLHIWPDPELRGYVDEAKLDKWLYTPTVEKWDYLTATQTKAKATQATRKNSKRTTASIR</sequence>
<keyword evidence="1" id="KW-0479">Metal-binding</keyword>
<dbReference type="KEGG" id="mic:Mic7113_0543"/>
<dbReference type="GO" id="GO:0046872">
    <property type="term" value="F:metal ion binding"/>
    <property type="evidence" value="ECO:0007669"/>
    <property type="project" value="UniProtKB-KW"/>
</dbReference>
<evidence type="ECO:0000313" key="6">
    <source>
        <dbReference type="Proteomes" id="UP000010471"/>
    </source>
</evidence>
<dbReference type="PROSITE" id="PS51918">
    <property type="entry name" value="RADICAL_SAM"/>
    <property type="match status" value="1"/>
</dbReference>
<keyword evidence="2" id="KW-0408">Iron</keyword>
<proteinExistence type="predicted"/>
<protein>
    <submittedName>
        <fullName evidence="5">DNA repair photolyase</fullName>
    </submittedName>
</protein>
<keyword evidence="5" id="KW-0456">Lyase</keyword>
<accession>K9W9G5</accession>
<name>K9W9G5_9CYAN</name>
<reference evidence="5 6" key="1">
    <citation type="submission" date="2012-06" db="EMBL/GenBank/DDBJ databases">
        <title>Finished chromosome of genome of Microcoleus sp. PCC 7113.</title>
        <authorList>
            <consortium name="US DOE Joint Genome Institute"/>
            <person name="Gugger M."/>
            <person name="Coursin T."/>
            <person name="Rippka R."/>
            <person name="Tandeau De Marsac N."/>
            <person name="Huntemann M."/>
            <person name="Wei C.-L."/>
            <person name="Han J."/>
            <person name="Detter J.C."/>
            <person name="Han C."/>
            <person name="Tapia R."/>
            <person name="Chen A."/>
            <person name="Kyrpides N."/>
            <person name="Mavromatis K."/>
            <person name="Markowitz V."/>
            <person name="Szeto E."/>
            <person name="Ivanova N."/>
            <person name="Pagani I."/>
            <person name="Pati A."/>
            <person name="Goodwin L."/>
            <person name="Nordberg H.P."/>
            <person name="Cantor M.N."/>
            <person name="Hua S.X."/>
            <person name="Woyke T."/>
            <person name="Kerfeld C.A."/>
        </authorList>
    </citation>
    <scope>NUCLEOTIDE SEQUENCE [LARGE SCALE GENOMIC DNA]</scope>
    <source>
        <strain evidence="5 6">PCC 7113</strain>
    </source>
</reference>
<dbReference type="PATRIC" id="fig|1173027.3.peg.597"/>
<dbReference type="OrthoDB" id="9785699at2"/>
<organism evidence="5 6">
    <name type="scientific">Allocoleopsis franciscana PCC 7113</name>
    <dbReference type="NCBI Taxonomy" id="1173027"/>
    <lineage>
        <taxon>Bacteria</taxon>
        <taxon>Bacillati</taxon>
        <taxon>Cyanobacteriota</taxon>
        <taxon>Cyanophyceae</taxon>
        <taxon>Coleofasciculales</taxon>
        <taxon>Coleofasciculaceae</taxon>
        <taxon>Allocoleopsis</taxon>
        <taxon>Allocoleopsis franciscana</taxon>
    </lineage>
</organism>
<evidence type="ECO:0000256" key="1">
    <source>
        <dbReference type="ARBA" id="ARBA00022723"/>
    </source>
</evidence>
<dbReference type="Proteomes" id="UP000010471">
    <property type="component" value="Chromosome"/>
</dbReference>
<dbReference type="PANTHER" id="PTHR43432">
    <property type="entry name" value="SLR0285 PROTEIN"/>
    <property type="match status" value="1"/>
</dbReference>
<keyword evidence="6" id="KW-1185">Reference proteome</keyword>
<dbReference type="AlphaFoldDB" id="K9W9G5"/>
<dbReference type="SFLD" id="SFLDG01084">
    <property type="entry name" value="Uncharacterised_Radical_SAM_Su"/>
    <property type="match status" value="1"/>
</dbReference>
<dbReference type="Pfam" id="PF04055">
    <property type="entry name" value="Radical_SAM"/>
    <property type="match status" value="1"/>
</dbReference>
<dbReference type="HOGENOM" id="CLU_053465_0_0_3"/>
<feature type="domain" description="Radical SAM core" evidence="4">
    <location>
        <begin position="20"/>
        <end position="281"/>
    </location>
</feature>
<evidence type="ECO:0000313" key="5">
    <source>
        <dbReference type="EMBL" id="AFZ16461.1"/>
    </source>
</evidence>
<keyword evidence="3" id="KW-0411">Iron-sulfur</keyword>
<dbReference type="InterPro" id="IPR040086">
    <property type="entry name" value="MJ0683-like"/>
</dbReference>
<dbReference type="RefSeq" id="WP_015180625.1">
    <property type="nucleotide sequence ID" value="NC_019738.1"/>
</dbReference>
<dbReference type="EMBL" id="CP003630">
    <property type="protein sequence ID" value="AFZ16461.1"/>
    <property type="molecule type" value="Genomic_DNA"/>
</dbReference>
<dbReference type="InterPro" id="IPR058240">
    <property type="entry name" value="rSAM_sf"/>
</dbReference>
<dbReference type="STRING" id="1173027.Mic7113_0543"/>
<dbReference type="eggNOG" id="COG1533">
    <property type="taxonomic scope" value="Bacteria"/>
</dbReference>
<dbReference type="CDD" id="cd01335">
    <property type="entry name" value="Radical_SAM"/>
    <property type="match status" value="1"/>
</dbReference>